<dbReference type="EMBL" id="NJEU01000847">
    <property type="protein sequence ID" value="PHH70074.1"/>
    <property type="molecule type" value="Genomic_DNA"/>
</dbReference>
<dbReference type="InterPro" id="IPR004352">
    <property type="entry name" value="GH114_TIM-barrel"/>
</dbReference>
<keyword evidence="5" id="KW-1185">Reference proteome</keyword>
<dbReference type="Pfam" id="PF03537">
    <property type="entry name" value="Glyco_hydro_114"/>
    <property type="match status" value="1"/>
</dbReference>
<organism evidence="4 5">
    <name type="scientific">Ophiocordyceps australis</name>
    <dbReference type="NCBI Taxonomy" id="1399860"/>
    <lineage>
        <taxon>Eukaryota</taxon>
        <taxon>Fungi</taxon>
        <taxon>Dikarya</taxon>
        <taxon>Ascomycota</taxon>
        <taxon>Pezizomycotina</taxon>
        <taxon>Sordariomycetes</taxon>
        <taxon>Hypocreomycetidae</taxon>
        <taxon>Hypocreales</taxon>
        <taxon>Ophiocordycipitaceae</taxon>
        <taxon>Ophiocordyceps</taxon>
    </lineage>
</organism>
<comment type="catalytic activity">
    <reaction evidence="1">
        <text>Hydrolysis of terminal, non-reducing alpha-D-galactose residues in alpha-D-galactosides, including galactose oligosaccharides, galactomannans and galactolipids.</text>
        <dbReference type="EC" id="3.2.1.22"/>
    </reaction>
</comment>
<comment type="caution">
    <text evidence="4">The sequence shown here is derived from an EMBL/GenBank/DDBJ whole genome shotgun (WGS) entry which is preliminary data.</text>
</comment>
<dbReference type="SUPFAM" id="SSF51445">
    <property type="entry name" value="(Trans)glycosidases"/>
    <property type="match status" value="1"/>
</dbReference>
<dbReference type="InterPro" id="IPR013785">
    <property type="entry name" value="Aldolase_TIM"/>
</dbReference>
<evidence type="ECO:0000259" key="3">
    <source>
        <dbReference type="Pfam" id="PF03537"/>
    </source>
</evidence>
<dbReference type="OrthoDB" id="2108802at2759"/>
<evidence type="ECO:0000313" key="4">
    <source>
        <dbReference type="EMBL" id="PHH70074.1"/>
    </source>
</evidence>
<evidence type="ECO:0000256" key="2">
    <source>
        <dbReference type="ARBA" id="ARBA00012755"/>
    </source>
</evidence>
<accession>A0A2C5YSS3</accession>
<proteinExistence type="predicted"/>
<dbReference type="EC" id="3.2.1.22" evidence="2"/>
<dbReference type="PANTHER" id="PTHR35273:SF2">
    <property type="entry name" value="ALPHA-GALACTOSIDASE"/>
    <property type="match status" value="1"/>
</dbReference>
<reference evidence="4 5" key="1">
    <citation type="submission" date="2017-06" db="EMBL/GenBank/DDBJ databases">
        <title>Ant-infecting Ophiocordyceps genomes reveal a high diversity of potential behavioral manipulation genes and a possible major role for enterotoxins.</title>
        <authorList>
            <person name="De Bekker C."/>
            <person name="Evans H.C."/>
            <person name="Brachmann A."/>
            <person name="Hughes D.P."/>
        </authorList>
    </citation>
    <scope>NUCLEOTIDE SEQUENCE [LARGE SCALE GENOMIC DNA]</scope>
    <source>
        <strain evidence="4 5">1348a</strain>
    </source>
</reference>
<protein>
    <recommendedName>
        <fullName evidence="2">alpha-galactosidase</fullName>
        <ecNumber evidence="2">3.2.1.22</ecNumber>
    </recommendedName>
</protein>
<name>A0A2C5YSS3_9HYPO</name>
<dbReference type="GO" id="GO:0004557">
    <property type="term" value="F:alpha-galactosidase activity"/>
    <property type="evidence" value="ECO:0007669"/>
    <property type="project" value="UniProtKB-EC"/>
</dbReference>
<feature type="domain" description="Glycoside-hydrolase family GH114 TIM-barrel" evidence="3">
    <location>
        <begin position="9"/>
        <end position="249"/>
    </location>
</feature>
<evidence type="ECO:0000313" key="5">
    <source>
        <dbReference type="Proteomes" id="UP000224854"/>
    </source>
</evidence>
<dbReference type="InterPro" id="IPR017853">
    <property type="entry name" value="GH"/>
</dbReference>
<sequence>MWRPAVDTKWQIVLSRPLELDNGDGYPVTPQATVYDIDVFDNSQQTIQRLQDAGIKVICYFSAGSYEDWRPDKAAFLESDMGKPLDGWKGERWLNVSSENVRSIMRQRIKLSASKGCDAIDPDNIDGYDNKNGIDLTQDQAADYIRFLSREAAQYNMTTGLKNAAAIINDVLDDVVFSVNEQCKEKSECDSYDGFINANKPVFNIEYPHDAGNGLSDSSKNRFCDDNKPENAGSNRFSTVIKKMNLDGWVEYCDGERVESKTL</sequence>
<dbReference type="Gene3D" id="3.20.20.70">
    <property type="entry name" value="Aldolase class I"/>
    <property type="match status" value="1"/>
</dbReference>
<dbReference type="AlphaFoldDB" id="A0A2C5YSS3"/>
<evidence type="ECO:0000256" key="1">
    <source>
        <dbReference type="ARBA" id="ARBA00001255"/>
    </source>
</evidence>
<dbReference type="PANTHER" id="PTHR35273">
    <property type="entry name" value="ALPHA-1,4 POLYGALACTOSAMINIDASE, PUTATIVE (AFU_ORTHOLOGUE AFUA_3G07890)-RELATED"/>
    <property type="match status" value="1"/>
</dbReference>
<dbReference type="Proteomes" id="UP000224854">
    <property type="component" value="Unassembled WGS sequence"/>
</dbReference>
<gene>
    <name evidence="4" type="ORF">CDD82_7352</name>
</gene>